<protein>
    <submittedName>
        <fullName evidence="1">Uncharacterized protein</fullName>
    </submittedName>
</protein>
<reference evidence="1" key="2">
    <citation type="journal article" date="2015" name="Fish Shellfish Immunol.">
        <title>Early steps in the European eel (Anguilla anguilla)-Vibrio vulnificus interaction in the gills: Role of the RtxA13 toxin.</title>
        <authorList>
            <person name="Callol A."/>
            <person name="Pajuelo D."/>
            <person name="Ebbesson L."/>
            <person name="Teles M."/>
            <person name="MacKenzie S."/>
            <person name="Amaro C."/>
        </authorList>
    </citation>
    <scope>NUCLEOTIDE SEQUENCE</scope>
</reference>
<evidence type="ECO:0000313" key="1">
    <source>
        <dbReference type="EMBL" id="JAH52012.1"/>
    </source>
</evidence>
<organism evidence="1">
    <name type="scientific">Anguilla anguilla</name>
    <name type="common">European freshwater eel</name>
    <name type="synonym">Muraena anguilla</name>
    <dbReference type="NCBI Taxonomy" id="7936"/>
    <lineage>
        <taxon>Eukaryota</taxon>
        <taxon>Metazoa</taxon>
        <taxon>Chordata</taxon>
        <taxon>Craniata</taxon>
        <taxon>Vertebrata</taxon>
        <taxon>Euteleostomi</taxon>
        <taxon>Actinopterygii</taxon>
        <taxon>Neopterygii</taxon>
        <taxon>Teleostei</taxon>
        <taxon>Anguilliformes</taxon>
        <taxon>Anguillidae</taxon>
        <taxon>Anguilla</taxon>
    </lineage>
</organism>
<name>A0A0E9TEX9_ANGAN</name>
<reference evidence="1" key="1">
    <citation type="submission" date="2014-11" db="EMBL/GenBank/DDBJ databases">
        <authorList>
            <person name="Amaro Gonzalez C."/>
        </authorList>
    </citation>
    <scope>NUCLEOTIDE SEQUENCE</scope>
</reference>
<dbReference type="AlphaFoldDB" id="A0A0E9TEX9"/>
<sequence>MTAGYTGNAFFCQLVSTSSAQLNAPPLIPLSLCFSCRSGSRRGAW</sequence>
<dbReference type="EMBL" id="GBXM01056565">
    <property type="protein sequence ID" value="JAH52012.1"/>
    <property type="molecule type" value="Transcribed_RNA"/>
</dbReference>
<accession>A0A0E9TEX9</accession>
<proteinExistence type="predicted"/>